<dbReference type="AlphaFoldDB" id="A0A5K8AAA9"/>
<dbReference type="EMBL" id="AP021879">
    <property type="protein sequence ID" value="BBO89552.1"/>
    <property type="molecule type" value="Genomic_DNA"/>
</dbReference>
<evidence type="ECO:0000313" key="1">
    <source>
        <dbReference type="EMBL" id="BBO89552.1"/>
    </source>
</evidence>
<gene>
    <name evidence="1" type="ORF">DSCOOX_27320</name>
</gene>
<name>A0A5K8AAA9_9BACT</name>
<sequence>MDQRLLYQGFDKAVEEYKEVYFKPAKATLDDLYGKGLLNNGAYFDEHLERQFYVFLAAPTNLLQERS</sequence>
<proteinExistence type="predicted"/>
<reference evidence="1 2" key="1">
    <citation type="submission" date="2019-11" db="EMBL/GenBank/DDBJ databases">
        <title>Comparative genomics of hydrocarbon-degrading Desulfosarcina strains.</title>
        <authorList>
            <person name="Watanabe M."/>
            <person name="Kojima H."/>
            <person name="Fukui M."/>
        </authorList>
    </citation>
    <scope>NUCLEOTIDE SEQUENCE [LARGE SCALE GENOMIC DNA]</scope>
    <source>
        <strain evidence="2">oXyS1</strain>
    </source>
</reference>
<dbReference type="RefSeq" id="WP_176603541.1">
    <property type="nucleotide sequence ID" value="NZ_AP021879.1"/>
</dbReference>
<dbReference type="Proteomes" id="UP000422108">
    <property type="component" value="Chromosome"/>
</dbReference>
<keyword evidence="2" id="KW-1185">Reference proteome</keyword>
<accession>A0A5K8AAA9</accession>
<organism evidence="1 2">
    <name type="scientific">Desulfosarcina ovata subsp. ovata</name>
    <dbReference type="NCBI Taxonomy" id="2752305"/>
    <lineage>
        <taxon>Bacteria</taxon>
        <taxon>Pseudomonadati</taxon>
        <taxon>Thermodesulfobacteriota</taxon>
        <taxon>Desulfobacteria</taxon>
        <taxon>Desulfobacterales</taxon>
        <taxon>Desulfosarcinaceae</taxon>
        <taxon>Desulfosarcina</taxon>
    </lineage>
</organism>
<protein>
    <submittedName>
        <fullName evidence="1">Uncharacterized protein</fullName>
    </submittedName>
</protein>
<evidence type="ECO:0000313" key="2">
    <source>
        <dbReference type="Proteomes" id="UP000422108"/>
    </source>
</evidence>